<sequence length="96" mass="10749">MNDDDRRLLQGWNDQLSPVLDENYGLVESLPRVPVCVACPMAQWYKLEGPPPKAGTEPKPPELECFCTAFHGVMYDGRRVVTACDARKDALKQQDG</sequence>
<organism evidence="1 2">
    <name type="scientific">Sphingomonas hankookensis</name>
    <dbReference type="NCBI Taxonomy" id="563996"/>
    <lineage>
        <taxon>Bacteria</taxon>
        <taxon>Pseudomonadati</taxon>
        <taxon>Pseudomonadota</taxon>
        <taxon>Alphaproteobacteria</taxon>
        <taxon>Sphingomonadales</taxon>
        <taxon>Sphingomonadaceae</taxon>
        <taxon>Sphingomonas</taxon>
    </lineage>
</organism>
<gene>
    <name evidence="1" type="ORF">AVT10_17170</name>
</gene>
<dbReference type="RefSeq" id="WP_066692919.1">
    <property type="nucleotide sequence ID" value="NZ_CP117025.1"/>
</dbReference>
<dbReference type="Proteomes" id="UP000076609">
    <property type="component" value="Unassembled WGS sequence"/>
</dbReference>
<evidence type="ECO:0000313" key="2">
    <source>
        <dbReference type="Proteomes" id="UP000076609"/>
    </source>
</evidence>
<keyword evidence="2" id="KW-1185">Reference proteome</keyword>
<protein>
    <submittedName>
        <fullName evidence="1">Uncharacterized protein</fullName>
    </submittedName>
</protein>
<comment type="caution">
    <text evidence="1">The sequence shown here is derived from an EMBL/GenBank/DDBJ whole genome shotgun (WGS) entry which is preliminary data.</text>
</comment>
<name>A0ABR5YAS2_9SPHN</name>
<dbReference type="EMBL" id="LQQO01000037">
    <property type="protein sequence ID" value="KZE11221.1"/>
    <property type="molecule type" value="Genomic_DNA"/>
</dbReference>
<proteinExistence type="predicted"/>
<reference evidence="2" key="1">
    <citation type="submission" date="2016-01" db="EMBL/GenBank/DDBJ databases">
        <title>Draft genome of Chromobacterium sp. F49.</title>
        <authorList>
            <person name="Hong K.W."/>
        </authorList>
    </citation>
    <scope>NUCLEOTIDE SEQUENCE [LARGE SCALE GENOMIC DNA]</scope>
    <source>
        <strain evidence="2">CN3</strain>
    </source>
</reference>
<evidence type="ECO:0000313" key="1">
    <source>
        <dbReference type="EMBL" id="KZE11221.1"/>
    </source>
</evidence>
<accession>A0ABR5YAS2</accession>